<evidence type="ECO:0000256" key="1">
    <source>
        <dbReference type="ARBA" id="ARBA00023604"/>
    </source>
</evidence>
<dbReference type="NCBIfam" id="NF041278">
    <property type="entry name" value="CmcJ_NvfI_EfuI"/>
    <property type="match status" value="1"/>
</dbReference>
<protein>
    <submittedName>
        <fullName evidence="2">Uncharacterized protein</fullName>
    </submittedName>
</protein>
<proteinExistence type="inferred from homology"/>
<gene>
    <name evidence="2" type="ORF">VMCG_01541</name>
</gene>
<keyword evidence="3" id="KW-1185">Reference proteome</keyword>
<dbReference type="GO" id="GO:0016491">
    <property type="term" value="F:oxidoreductase activity"/>
    <property type="evidence" value="ECO:0007669"/>
    <property type="project" value="InterPro"/>
</dbReference>
<organism evidence="2 3">
    <name type="scientific">Cytospora schulzeri</name>
    <dbReference type="NCBI Taxonomy" id="448051"/>
    <lineage>
        <taxon>Eukaryota</taxon>
        <taxon>Fungi</taxon>
        <taxon>Dikarya</taxon>
        <taxon>Ascomycota</taxon>
        <taxon>Pezizomycotina</taxon>
        <taxon>Sordariomycetes</taxon>
        <taxon>Sordariomycetidae</taxon>
        <taxon>Diaporthales</taxon>
        <taxon>Cytosporaceae</taxon>
        <taxon>Cytospora</taxon>
    </lineage>
</organism>
<dbReference type="AlphaFoldDB" id="A0A423X5C5"/>
<dbReference type="OrthoDB" id="412788at2759"/>
<dbReference type="PANTHER" id="PTHR34598">
    <property type="entry name" value="BLL6449 PROTEIN"/>
    <property type="match status" value="1"/>
</dbReference>
<name>A0A423X5C5_9PEZI</name>
<comment type="caution">
    <text evidence="2">The sequence shown here is derived from an EMBL/GenBank/DDBJ whole genome shotgun (WGS) entry which is preliminary data.</text>
</comment>
<dbReference type="Proteomes" id="UP000283895">
    <property type="component" value="Unassembled WGS sequence"/>
</dbReference>
<dbReference type="PANTHER" id="PTHR34598:SF3">
    <property type="entry name" value="OXIDOREDUCTASE AN1597"/>
    <property type="match status" value="1"/>
</dbReference>
<reference evidence="2 3" key="1">
    <citation type="submission" date="2015-09" db="EMBL/GenBank/DDBJ databases">
        <title>Host preference determinants of Valsa canker pathogens revealed by comparative genomics.</title>
        <authorList>
            <person name="Yin Z."/>
            <person name="Huang L."/>
        </authorList>
    </citation>
    <scope>NUCLEOTIDE SEQUENCE [LARGE SCALE GENOMIC DNA]</scope>
    <source>
        <strain evidence="2 3">03-1</strain>
    </source>
</reference>
<sequence length="300" mass="34530">MGSITPQSELEIESTTGTVYIAEKTTDGEEGYFNHADGTTNVVMKSIPIHVENIRRLNQQPTINREGYQLINFHSSLTEEPFLNANLPENKSLIQGVYFDECRKLAEEATGAALAQPYVFRVRNQERTMADLDKADFLKDSVPIAHVDRDPVTALERLRASLGEEKADALLRKYKHYASMNVWRPVKNPAQKWPLMLADHHAIPDWDYETHMFRLLSNNDKHRVSDRGAKNHETLLKYDEGYRYVYAPNMSPDEAWLFYAFHSDPALAVPHSAFWDDSTSPDAPTRWSIEVRVWVFFEEL</sequence>
<comment type="similarity">
    <text evidence="1">Belongs to the asaB hydroxylase/desaturase family.</text>
</comment>
<accession>A0A423X5C5</accession>
<evidence type="ECO:0000313" key="2">
    <source>
        <dbReference type="EMBL" id="ROW11149.1"/>
    </source>
</evidence>
<evidence type="ECO:0000313" key="3">
    <source>
        <dbReference type="Proteomes" id="UP000283895"/>
    </source>
</evidence>
<dbReference type="InterPro" id="IPR044053">
    <property type="entry name" value="AsaB-like"/>
</dbReference>
<dbReference type="EMBL" id="LKEA01000002">
    <property type="protein sequence ID" value="ROW11149.1"/>
    <property type="molecule type" value="Genomic_DNA"/>
</dbReference>